<dbReference type="AlphaFoldDB" id="A0A2M6UV98"/>
<name>A0A2M6UV98_9HYPH</name>
<proteinExistence type="predicted"/>
<evidence type="ECO:0000313" key="2">
    <source>
        <dbReference type="Proteomes" id="UP000230791"/>
    </source>
</evidence>
<evidence type="ECO:0000313" key="1">
    <source>
        <dbReference type="EMBL" id="PIT70096.1"/>
    </source>
</evidence>
<accession>A0A2M6UV98</accession>
<gene>
    <name evidence="1" type="ORF">CEV08_05035</name>
</gene>
<protein>
    <submittedName>
        <fullName evidence="1">Uncharacterized protein</fullName>
    </submittedName>
</protein>
<sequence>MEKLSFFRYGFCTPKLRFILKRIIAPLKNLLKKDIFQESMNVHWGFFKNERNGKMHSVTNFWGVMFF</sequence>
<comment type="caution">
    <text evidence="1">The sequence shown here is derived from an EMBL/GenBank/DDBJ whole genome shotgun (WGS) entry which is preliminary data.</text>
</comment>
<dbReference type="EMBL" id="NJPP01000014">
    <property type="protein sequence ID" value="PIT70096.1"/>
    <property type="molecule type" value="Genomic_DNA"/>
</dbReference>
<organism evidence="1 2">
    <name type="scientific">Bartonella tribocorum</name>
    <dbReference type="NCBI Taxonomy" id="85701"/>
    <lineage>
        <taxon>Bacteria</taxon>
        <taxon>Pseudomonadati</taxon>
        <taxon>Pseudomonadota</taxon>
        <taxon>Alphaproteobacteria</taxon>
        <taxon>Hyphomicrobiales</taxon>
        <taxon>Bartonellaceae</taxon>
        <taxon>Bartonella</taxon>
    </lineage>
</organism>
<dbReference type="Proteomes" id="UP000230791">
    <property type="component" value="Unassembled WGS sequence"/>
</dbReference>
<reference evidence="1 2" key="1">
    <citation type="submission" date="2017-06" db="EMBL/GenBank/DDBJ databases">
        <title>Draft genome of Bartonella tribocorum C635.</title>
        <authorList>
            <person name="Hadjadj L."/>
            <person name="Jiyipong T."/>
            <person name="Diene S.M."/>
            <person name="Morand S."/>
            <person name="Rolain J.-M."/>
        </authorList>
    </citation>
    <scope>NUCLEOTIDE SEQUENCE [LARGE SCALE GENOMIC DNA]</scope>
    <source>
        <strain evidence="1 2">C635</strain>
    </source>
</reference>